<keyword evidence="2 4" id="KW-0378">Hydrolase</keyword>
<dbReference type="Gene3D" id="3.20.20.80">
    <property type="entry name" value="Glycosidases"/>
    <property type="match status" value="1"/>
</dbReference>
<dbReference type="GO" id="GO:0051015">
    <property type="term" value="F:actin filament binding"/>
    <property type="evidence" value="ECO:0007669"/>
    <property type="project" value="InterPro"/>
</dbReference>
<dbReference type="InterPro" id="IPR017853">
    <property type="entry name" value="GH"/>
</dbReference>
<evidence type="ECO:0000259" key="5">
    <source>
        <dbReference type="Pfam" id="PF00150"/>
    </source>
</evidence>
<name>A0AAV6WGA4_9LAMI</name>
<dbReference type="InterPro" id="IPR010431">
    <property type="entry name" value="Fascin"/>
</dbReference>
<gene>
    <name evidence="6" type="ORF">BUALT_Bualt15G0129700</name>
</gene>
<comment type="similarity">
    <text evidence="1 4">Belongs to the glycosyl hydrolase 5 (cellulase A) family.</text>
</comment>
<dbReference type="GO" id="GO:0015629">
    <property type="term" value="C:actin cytoskeleton"/>
    <property type="evidence" value="ECO:0007669"/>
    <property type="project" value="TreeGrafter"/>
</dbReference>
<proteinExistence type="inferred from homology"/>
<accession>A0AAV6WGA4</accession>
<comment type="caution">
    <text evidence="6">The sequence shown here is derived from an EMBL/GenBank/DDBJ whole genome shotgun (WGS) entry which is preliminary data.</text>
</comment>
<evidence type="ECO:0000313" key="6">
    <source>
        <dbReference type="EMBL" id="KAG8369228.1"/>
    </source>
</evidence>
<keyword evidence="3 4" id="KW-0326">Glycosidase</keyword>
<dbReference type="GO" id="GO:0016477">
    <property type="term" value="P:cell migration"/>
    <property type="evidence" value="ECO:0007669"/>
    <property type="project" value="TreeGrafter"/>
</dbReference>
<dbReference type="Proteomes" id="UP000826271">
    <property type="component" value="Unassembled WGS sequence"/>
</dbReference>
<reference evidence="6" key="1">
    <citation type="submission" date="2019-10" db="EMBL/GenBank/DDBJ databases">
        <authorList>
            <person name="Zhang R."/>
            <person name="Pan Y."/>
            <person name="Wang J."/>
            <person name="Ma R."/>
            <person name="Yu S."/>
        </authorList>
    </citation>
    <scope>NUCLEOTIDE SEQUENCE</scope>
    <source>
        <strain evidence="6">LA-IB0</strain>
        <tissue evidence="6">Leaf</tissue>
    </source>
</reference>
<dbReference type="GO" id="GO:0007163">
    <property type="term" value="P:establishment or maintenance of cell polarity"/>
    <property type="evidence" value="ECO:0007669"/>
    <property type="project" value="TreeGrafter"/>
</dbReference>
<evidence type="ECO:0000256" key="2">
    <source>
        <dbReference type="ARBA" id="ARBA00022801"/>
    </source>
</evidence>
<dbReference type="AlphaFoldDB" id="A0AAV6WGA4"/>
<dbReference type="InterPro" id="IPR001547">
    <property type="entry name" value="Glyco_hydro_5"/>
</dbReference>
<dbReference type="GO" id="GO:0005737">
    <property type="term" value="C:cytoplasm"/>
    <property type="evidence" value="ECO:0007669"/>
    <property type="project" value="TreeGrafter"/>
</dbReference>
<protein>
    <recommendedName>
        <fullName evidence="5">Glycoside hydrolase family 5 domain-containing protein</fullName>
    </recommendedName>
</protein>
<dbReference type="SUPFAM" id="SSF51445">
    <property type="entry name" value="(Trans)glycosidases"/>
    <property type="match status" value="1"/>
</dbReference>
<dbReference type="GO" id="GO:0004553">
    <property type="term" value="F:hydrolase activity, hydrolyzing O-glycosyl compounds"/>
    <property type="evidence" value="ECO:0007669"/>
    <property type="project" value="InterPro"/>
</dbReference>
<sequence length="354" mass="40099">MAMNCHSMHREAMPLHGNYLPCNGNQLSLGFASRRLTCLHSRGLGGTDVFSPILVGSNFCLQVKLYLKEHWSTFIVEEDFKFIKSNGLNAVRIPVGWWIASDPSPPKPYVAGSLQVLDNAFLWSEKYGINVIIDLHAAPGSQNGWEHSSSRDGSQEWGQTNDNIQQTVDIIDFLTARYAKSPSLFAVELINEPLSPGVSLENVTKYYKAGYDAVRKHSQTAYVVLSNRLGPSQPRELFTPANGLTRVAIDVHYYSLFSSIFDSFTIEQNIEYVNNNRSAQLSEITTSNGPLTFVGEWVAEWQVRDARKEDYQRFADAQIQVFNQATFGWAYWSLKNVNNYWSLEWMINNGYIKL</sequence>
<evidence type="ECO:0000256" key="4">
    <source>
        <dbReference type="RuleBase" id="RU361153"/>
    </source>
</evidence>
<dbReference type="GO" id="GO:0051017">
    <property type="term" value="P:actin filament bundle assembly"/>
    <property type="evidence" value="ECO:0007669"/>
    <property type="project" value="TreeGrafter"/>
</dbReference>
<evidence type="ECO:0000256" key="1">
    <source>
        <dbReference type="ARBA" id="ARBA00005641"/>
    </source>
</evidence>
<feature type="domain" description="Glycoside hydrolase family 5" evidence="5">
    <location>
        <begin position="69"/>
        <end position="336"/>
    </location>
</feature>
<organism evidence="6 7">
    <name type="scientific">Buddleja alternifolia</name>
    <dbReference type="NCBI Taxonomy" id="168488"/>
    <lineage>
        <taxon>Eukaryota</taxon>
        <taxon>Viridiplantae</taxon>
        <taxon>Streptophyta</taxon>
        <taxon>Embryophyta</taxon>
        <taxon>Tracheophyta</taxon>
        <taxon>Spermatophyta</taxon>
        <taxon>Magnoliopsida</taxon>
        <taxon>eudicotyledons</taxon>
        <taxon>Gunneridae</taxon>
        <taxon>Pentapetalae</taxon>
        <taxon>asterids</taxon>
        <taxon>lamiids</taxon>
        <taxon>Lamiales</taxon>
        <taxon>Scrophulariaceae</taxon>
        <taxon>Buddlejeae</taxon>
        <taxon>Buddleja</taxon>
    </lineage>
</organism>
<dbReference type="Pfam" id="PF00150">
    <property type="entry name" value="Cellulase"/>
    <property type="match status" value="1"/>
</dbReference>
<dbReference type="EMBL" id="WHWC01000015">
    <property type="protein sequence ID" value="KAG8369228.1"/>
    <property type="molecule type" value="Genomic_DNA"/>
</dbReference>
<evidence type="ECO:0000256" key="3">
    <source>
        <dbReference type="ARBA" id="ARBA00023295"/>
    </source>
</evidence>
<dbReference type="PANTHER" id="PTHR10551:SF14">
    <property type="entry name" value="CELLULASE CONTAINING PROTEIN, EXPRESSED"/>
    <property type="match status" value="1"/>
</dbReference>
<dbReference type="GO" id="GO:0000272">
    <property type="term" value="P:polysaccharide catabolic process"/>
    <property type="evidence" value="ECO:0007669"/>
    <property type="project" value="InterPro"/>
</dbReference>
<dbReference type="PANTHER" id="PTHR10551">
    <property type="entry name" value="FASCIN"/>
    <property type="match status" value="1"/>
</dbReference>
<keyword evidence="7" id="KW-1185">Reference proteome</keyword>
<dbReference type="FunFam" id="3.20.20.80:FF:000067">
    <property type="entry name" value="Glucan 1,3-beta-glucosidase A"/>
    <property type="match status" value="1"/>
</dbReference>
<evidence type="ECO:0000313" key="7">
    <source>
        <dbReference type="Proteomes" id="UP000826271"/>
    </source>
</evidence>